<sequence precursor="true">MIASLTKFLFAAGLCSAALVLGNTANAQQPTPQFESDGMELFDTPSPSAERAATAAHIPTPAQMRQALAWHQRLQRVARTEEALRRGYHLSRPPGIVTPSTTSRYPYYRTIIIPVYVDNLRR</sequence>
<evidence type="ECO:0000313" key="3">
    <source>
        <dbReference type="Proteomes" id="UP000325286"/>
    </source>
</evidence>
<feature type="chain" id="PRO_5022882020" evidence="1">
    <location>
        <begin position="28"/>
        <end position="122"/>
    </location>
</feature>
<keyword evidence="1" id="KW-0732">Signal</keyword>
<accession>A0A5B9QZ43</accession>
<protein>
    <submittedName>
        <fullName evidence="2">Uncharacterized protein</fullName>
    </submittedName>
</protein>
<feature type="signal peptide" evidence="1">
    <location>
        <begin position="1"/>
        <end position="27"/>
    </location>
</feature>
<dbReference type="AlphaFoldDB" id="A0A5B9QZ43"/>
<name>A0A5B9QZ43_9BACT</name>
<evidence type="ECO:0000256" key="1">
    <source>
        <dbReference type="SAM" id="SignalP"/>
    </source>
</evidence>
<organism evidence="2 3">
    <name type="scientific">Roseimaritima ulvae</name>
    <dbReference type="NCBI Taxonomy" id="980254"/>
    <lineage>
        <taxon>Bacteria</taxon>
        <taxon>Pseudomonadati</taxon>
        <taxon>Planctomycetota</taxon>
        <taxon>Planctomycetia</taxon>
        <taxon>Pirellulales</taxon>
        <taxon>Pirellulaceae</taxon>
        <taxon>Roseimaritima</taxon>
    </lineage>
</organism>
<proteinExistence type="predicted"/>
<reference evidence="2 3" key="1">
    <citation type="submission" date="2019-08" db="EMBL/GenBank/DDBJ databases">
        <title>Deep-cultivation of Planctomycetes and their phenomic and genomic characterization uncovers novel biology.</title>
        <authorList>
            <person name="Wiegand S."/>
            <person name="Jogler M."/>
            <person name="Boedeker C."/>
            <person name="Pinto D."/>
            <person name="Vollmers J."/>
            <person name="Rivas-Marin E."/>
            <person name="Kohn T."/>
            <person name="Peeters S.H."/>
            <person name="Heuer A."/>
            <person name="Rast P."/>
            <person name="Oberbeckmann S."/>
            <person name="Bunk B."/>
            <person name="Jeske O."/>
            <person name="Meyerdierks A."/>
            <person name="Storesund J.E."/>
            <person name="Kallscheuer N."/>
            <person name="Luecker S."/>
            <person name="Lage O.M."/>
            <person name="Pohl T."/>
            <person name="Merkel B.J."/>
            <person name="Hornburger P."/>
            <person name="Mueller R.-W."/>
            <person name="Bruemmer F."/>
            <person name="Labrenz M."/>
            <person name="Spormann A.M."/>
            <person name="Op den Camp H."/>
            <person name="Overmann J."/>
            <person name="Amann R."/>
            <person name="Jetten M.S.M."/>
            <person name="Mascher T."/>
            <person name="Medema M.H."/>
            <person name="Devos D.P."/>
            <person name="Kaster A.-K."/>
            <person name="Ovreas L."/>
            <person name="Rohde M."/>
            <person name="Galperin M.Y."/>
            <person name="Jogler C."/>
        </authorList>
    </citation>
    <scope>NUCLEOTIDE SEQUENCE [LARGE SCALE GENOMIC DNA]</scope>
    <source>
        <strain evidence="2 3">UC8</strain>
    </source>
</reference>
<dbReference type="RefSeq" id="WP_148080468.1">
    <property type="nucleotide sequence ID" value="NZ_CP042914.1"/>
</dbReference>
<dbReference type="EMBL" id="CP042914">
    <property type="protein sequence ID" value="QEG42436.1"/>
    <property type="molecule type" value="Genomic_DNA"/>
</dbReference>
<dbReference type="Proteomes" id="UP000325286">
    <property type="component" value="Chromosome"/>
</dbReference>
<evidence type="ECO:0000313" key="2">
    <source>
        <dbReference type="EMBL" id="QEG42436.1"/>
    </source>
</evidence>
<dbReference type="OrthoDB" id="9985573at2"/>
<keyword evidence="3" id="KW-1185">Reference proteome</keyword>
<gene>
    <name evidence="2" type="ORF">UC8_44750</name>
</gene>
<dbReference type="KEGG" id="rul:UC8_44750"/>